<protein>
    <submittedName>
        <fullName evidence="12">B-box zinc finger protein 20</fullName>
    </submittedName>
</protein>
<dbReference type="GO" id="GO:1900458">
    <property type="term" value="P:negative regulation of brassinosteroid mediated signaling pathway"/>
    <property type="evidence" value="ECO:0007669"/>
    <property type="project" value="EnsemblPlants"/>
</dbReference>
<evidence type="ECO:0000256" key="5">
    <source>
        <dbReference type="ARBA" id="ARBA00022833"/>
    </source>
</evidence>
<dbReference type="Pfam" id="PF00643">
    <property type="entry name" value="zf-B_box"/>
    <property type="match status" value="2"/>
</dbReference>
<evidence type="ECO:0000256" key="4">
    <source>
        <dbReference type="ARBA" id="ARBA00022771"/>
    </source>
</evidence>
<dbReference type="FunFam" id="3.30.160.60:FF:000856">
    <property type="entry name" value="B-box zinc finger protein 21"/>
    <property type="match status" value="1"/>
</dbReference>
<gene>
    <name evidence="12" type="ORF">T459_01396</name>
</gene>
<evidence type="ECO:0000259" key="11">
    <source>
        <dbReference type="PROSITE" id="PS50119"/>
    </source>
</evidence>
<name>A0A1U8E078_CAPAN</name>
<dbReference type="GO" id="GO:0005634">
    <property type="term" value="C:nucleus"/>
    <property type="evidence" value="ECO:0000318"/>
    <property type="project" value="GO_Central"/>
</dbReference>
<keyword evidence="2" id="KW-0479">Metal-binding</keyword>
<dbReference type="GO" id="GO:0008270">
    <property type="term" value="F:zinc ion binding"/>
    <property type="evidence" value="ECO:0007669"/>
    <property type="project" value="UniProtKB-KW"/>
</dbReference>
<comment type="subcellular location">
    <subcellularLocation>
        <location evidence="1">Nucleus</location>
    </subcellularLocation>
</comment>
<evidence type="ECO:0000256" key="9">
    <source>
        <dbReference type="PROSITE-ProRule" id="PRU00024"/>
    </source>
</evidence>
<evidence type="ECO:0000256" key="6">
    <source>
        <dbReference type="ARBA" id="ARBA00023015"/>
    </source>
</evidence>
<evidence type="ECO:0000256" key="2">
    <source>
        <dbReference type="ARBA" id="ARBA00022723"/>
    </source>
</evidence>
<dbReference type="SMR" id="A0A1U8E078"/>
<sequence length="267" mass="29832">MKIQCDVCDKEEASVYCTADEATLCQRCDYQVHRANKLASKHLRFSLVHPSFKDSPLCDICQERRALLFCKEDRAILCKECDLPIHRANEHTQKHNRFLLTGVQLSSAVLANYNNNQTSSSSMSPTGSEASNAGTNNLKARSGNSGMKSNSISTTDQSTPGYFQVDCIQEGSVSTGSISEYLIETLPGWHVEDLLQYPCSSQYGKDLTLYSLTITIATPFAKQCRSTLLCNTLLLYLCKNNRTEDNNIVLDEKNSEEMISYDHLLVE</sequence>
<evidence type="ECO:0000256" key="8">
    <source>
        <dbReference type="ARBA" id="ARBA00023242"/>
    </source>
</evidence>
<dbReference type="EMBL" id="AYRZ02000001">
    <property type="protein sequence ID" value="PHT93514.1"/>
    <property type="molecule type" value="Genomic_DNA"/>
</dbReference>
<feature type="region of interest" description="Disordered" evidence="10">
    <location>
        <begin position="116"/>
        <end position="157"/>
    </location>
</feature>
<dbReference type="GO" id="GO:0009640">
    <property type="term" value="P:photomorphogenesis"/>
    <property type="evidence" value="ECO:0000318"/>
    <property type="project" value="GO_Central"/>
</dbReference>
<dbReference type="GO" id="GO:0009741">
    <property type="term" value="P:response to brassinosteroid"/>
    <property type="evidence" value="ECO:0007669"/>
    <property type="project" value="EnsemblPlants"/>
</dbReference>
<reference evidence="12 13" key="1">
    <citation type="journal article" date="2014" name="Nat. Genet.">
        <title>Genome sequence of the hot pepper provides insights into the evolution of pungency in Capsicum species.</title>
        <authorList>
            <person name="Kim S."/>
            <person name="Park M."/>
            <person name="Yeom S.I."/>
            <person name="Kim Y.M."/>
            <person name="Lee J.M."/>
            <person name="Lee H.A."/>
            <person name="Seo E."/>
            <person name="Choi J."/>
            <person name="Cheong K."/>
            <person name="Kim K.T."/>
            <person name="Jung K."/>
            <person name="Lee G.W."/>
            <person name="Oh S.K."/>
            <person name="Bae C."/>
            <person name="Kim S.B."/>
            <person name="Lee H.Y."/>
            <person name="Kim S.Y."/>
            <person name="Kim M.S."/>
            <person name="Kang B.C."/>
            <person name="Jo Y.D."/>
            <person name="Yang H.B."/>
            <person name="Jeong H.J."/>
            <person name="Kang W.H."/>
            <person name="Kwon J.K."/>
            <person name="Shin C."/>
            <person name="Lim J.Y."/>
            <person name="Park J.H."/>
            <person name="Huh J.H."/>
            <person name="Kim J.S."/>
            <person name="Kim B.D."/>
            <person name="Cohen O."/>
            <person name="Paran I."/>
            <person name="Suh M.C."/>
            <person name="Lee S.B."/>
            <person name="Kim Y.K."/>
            <person name="Shin Y."/>
            <person name="Noh S.J."/>
            <person name="Park J."/>
            <person name="Seo Y.S."/>
            <person name="Kwon S.Y."/>
            <person name="Kim H.A."/>
            <person name="Park J.M."/>
            <person name="Kim H.J."/>
            <person name="Choi S.B."/>
            <person name="Bosland P.W."/>
            <person name="Reeves G."/>
            <person name="Jo S.H."/>
            <person name="Lee B.W."/>
            <person name="Cho H.T."/>
            <person name="Choi H.S."/>
            <person name="Lee M.S."/>
            <person name="Yu Y."/>
            <person name="Do Choi Y."/>
            <person name="Park B.S."/>
            <person name="van Deynze A."/>
            <person name="Ashrafi H."/>
            <person name="Hill T."/>
            <person name="Kim W.T."/>
            <person name="Pai H.S."/>
            <person name="Ahn H.K."/>
            <person name="Yeam I."/>
            <person name="Giovannoni J.J."/>
            <person name="Rose J.K."/>
            <person name="Sorensen I."/>
            <person name="Lee S.J."/>
            <person name="Kim R.W."/>
            <person name="Choi I.Y."/>
            <person name="Choi B.S."/>
            <person name="Lim J.S."/>
            <person name="Lee Y.H."/>
            <person name="Choi D."/>
        </authorList>
    </citation>
    <scope>NUCLEOTIDE SEQUENCE [LARGE SCALE GENOMIC DNA]</scope>
    <source>
        <strain evidence="13">cv. CM334</strain>
    </source>
</reference>
<evidence type="ECO:0000256" key="7">
    <source>
        <dbReference type="ARBA" id="ARBA00023163"/>
    </source>
</evidence>
<accession>A0A1U8E078</accession>
<evidence type="ECO:0000313" key="13">
    <source>
        <dbReference type="Proteomes" id="UP000222542"/>
    </source>
</evidence>
<keyword evidence="3" id="KW-0677">Repeat</keyword>
<keyword evidence="6" id="KW-0805">Transcription regulation</keyword>
<feature type="domain" description="B box-type" evidence="11">
    <location>
        <begin position="1"/>
        <end position="47"/>
    </location>
</feature>
<dbReference type="PROSITE" id="PS50119">
    <property type="entry name" value="ZF_BBOX"/>
    <property type="match status" value="2"/>
</dbReference>
<feature type="compositionally biased region" description="Polar residues" evidence="10">
    <location>
        <begin position="132"/>
        <end position="157"/>
    </location>
</feature>
<proteinExistence type="predicted"/>
<dbReference type="InterPro" id="IPR000315">
    <property type="entry name" value="Znf_B-box"/>
</dbReference>
<keyword evidence="5" id="KW-0862">Zinc</keyword>
<dbReference type="GO" id="GO:2000306">
    <property type="term" value="P:positive regulation of photomorphogenesis"/>
    <property type="evidence" value="ECO:0007669"/>
    <property type="project" value="EnsemblPlants"/>
</dbReference>
<dbReference type="GO" id="GO:0000976">
    <property type="term" value="F:transcription cis-regulatory region binding"/>
    <property type="evidence" value="ECO:0007669"/>
    <property type="project" value="EnsemblPlants"/>
</dbReference>
<evidence type="ECO:0000256" key="10">
    <source>
        <dbReference type="SAM" id="MobiDB-lite"/>
    </source>
</evidence>
<dbReference type="STRING" id="4072.A0A1U8E078"/>
<dbReference type="KEGG" id="cann:107840468"/>
<feature type="domain" description="B box-type" evidence="11">
    <location>
        <begin position="53"/>
        <end position="100"/>
    </location>
</feature>
<dbReference type="Gene3D" id="3.30.160.60">
    <property type="entry name" value="Classic Zinc Finger"/>
    <property type="match status" value="1"/>
</dbReference>
<dbReference type="Proteomes" id="UP000222542">
    <property type="component" value="Unassembled WGS sequence"/>
</dbReference>
<evidence type="ECO:0000313" key="12">
    <source>
        <dbReference type="EMBL" id="PHT93514.1"/>
    </source>
</evidence>
<dbReference type="PANTHER" id="PTHR31832">
    <property type="entry name" value="B-BOX ZINC FINGER PROTEIN 22"/>
    <property type="match status" value="1"/>
</dbReference>
<organism evidence="12 13">
    <name type="scientific">Capsicum annuum</name>
    <name type="common">Capsicum pepper</name>
    <dbReference type="NCBI Taxonomy" id="4072"/>
    <lineage>
        <taxon>Eukaryota</taxon>
        <taxon>Viridiplantae</taxon>
        <taxon>Streptophyta</taxon>
        <taxon>Embryophyta</taxon>
        <taxon>Tracheophyta</taxon>
        <taxon>Spermatophyta</taxon>
        <taxon>Magnoliopsida</taxon>
        <taxon>eudicotyledons</taxon>
        <taxon>Gunneridae</taxon>
        <taxon>Pentapetalae</taxon>
        <taxon>asterids</taxon>
        <taxon>lamiids</taxon>
        <taxon>Solanales</taxon>
        <taxon>Solanaceae</taxon>
        <taxon>Solanoideae</taxon>
        <taxon>Capsiceae</taxon>
        <taxon>Capsicum</taxon>
    </lineage>
</organism>
<keyword evidence="8" id="KW-0539">Nucleus</keyword>
<reference evidence="12 13" key="2">
    <citation type="journal article" date="2017" name="Genome Biol.">
        <title>New reference genome sequences of hot pepper reveal the massive evolution of plant disease-resistance genes by retroduplication.</title>
        <authorList>
            <person name="Kim S."/>
            <person name="Park J."/>
            <person name="Yeom S.I."/>
            <person name="Kim Y.M."/>
            <person name="Seo E."/>
            <person name="Kim K.T."/>
            <person name="Kim M.S."/>
            <person name="Lee J.M."/>
            <person name="Cheong K."/>
            <person name="Shin H.S."/>
            <person name="Kim S.B."/>
            <person name="Han K."/>
            <person name="Lee J."/>
            <person name="Park M."/>
            <person name="Lee H.A."/>
            <person name="Lee H.Y."/>
            <person name="Lee Y."/>
            <person name="Oh S."/>
            <person name="Lee J.H."/>
            <person name="Choi E."/>
            <person name="Choi E."/>
            <person name="Lee S.E."/>
            <person name="Jeon J."/>
            <person name="Kim H."/>
            <person name="Choi G."/>
            <person name="Song H."/>
            <person name="Lee J."/>
            <person name="Lee S.C."/>
            <person name="Kwon J.K."/>
            <person name="Lee H.Y."/>
            <person name="Koo N."/>
            <person name="Hong Y."/>
            <person name="Kim R.W."/>
            <person name="Kang W.H."/>
            <person name="Huh J.H."/>
            <person name="Kang B.C."/>
            <person name="Yang T.J."/>
            <person name="Lee Y.H."/>
            <person name="Bennetzen J.L."/>
            <person name="Choi D."/>
        </authorList>
    </citation>
    <scope>NUCLEOTIDE SEQUENCE [LARGE SCALE GENOMIC DNA]</scope>
    <source>
        <strain evidence="13">cv. CM334</strain>
    </source>
</reference>
<dbReference type="InterPro" id="IPR049808">
    <property type="entry name" value="CONSTANS-like_Bbox1"/>
</dbReference>
<evidence type="ECO:0000256" key="1">
    <source>
        <dbReference type="ARBA" id="ARBA00004123"/>
    </source>
</evidence>
<dbReference type="PANTHER" id="PTHR31832:SF87">
    <property type="entry name" value="B-BOX ZINC FINGER PROTEIN 20"/>
    <property type="match status" value="1"/>
</dbReference>
<keyword evidence="13" id="KW-1185">Reference proteome</keyword>
<comment type="caution">
    <text evidence="12">The sequence shown here is derived from an EMBL/GenBank/DDBJ whole genome shotgun (WGS) entry which is preliminary data.</text>
</comment>
<dbReference type="InterPro" id="IPR051979">
    <property type="entry name" value="B-box_zinc_finger"/>
</dbReference>
<keyword evidence="4 9" id="KW-0863">Zinc-finger</keyword>
<keyword evidence="7" id="KW-0804">Transcription</keyword>
<dbReference type="Gramene" id="PHT93514">
    <property type="protein sequence ID" value="PHT93514"/>
    <property type="gene ID" value="T459_01396"/>
</dbReference>
<dbReference type="SMART" id="SM00336">
    <property type="entry name" value="BBOX"/>
    <property type="match status" value="2"/>
</dbReference>
<dbReference type="AlphaFoldDB" id="A0A1U8E078"/>
<dbReference type="CDD" id="cd19821">
    <property type="entry name" value="Bbox1_BBX-like"/>
    <property type="match status" value="2"/>
</dbReference>
<evidence type="ECO:0000256" key="3">
    <source>
        <dbReference type="ARBA" id="ARBA00022737"/>
    </source>
</evidence>
<feature type="compositionally biased region" description="Low complexity" evidence="10">
    <location>
        <begin position="119"/>
        <end position="131"/>
    </location>
</feature>
<dbReference type="GO" id="GO:0006355">
    <property type="term" value="P:regulation of DNA-templated transcription"/>
    <property type="evidence" value="ECO:0000318"/>
    <property type="project" value="GO_Central"/>
</dbReference>
<dbReference type="OrthoDB" id="153872at2759"/>